<feature type="region of interest" description="Disordered" evidence="7">
    <location>
        <begin position="56"/>
        <end position="206"/>
    </location>
</feature>
<evidence type="ECO:0000256" key="2">
    <source>
        <dbReference type="ARBA" id="ARBA00004186"/>
    </source>
</evidence>
<accession>A0AAD5KD19</accession>
<keyword evidence="6" id="KW-0539">Nucleus</keyword>
<evidence type="ECO:0000256" key="1">
    <source>
        <dbReference type="ARBA" id="ARBA00004123"/>
    </source>
</evidence>
<evidence type="ECO:0000259" key="8">
    <source>
        <dbReference type="Pfam" id="PF03941"/>
    </source>
</evidence>
<evidence type="ECO:0000256" key="4">
    <source>
        <dbReference type="ARBA" id="ARBA00022490"/>
    </source>
</evidence>
<evidence type="ECO:0000313" key="10">
    <source>
        <dbReference type="Proteomes" id="UP001209540"/>
    </source>
</evidence>
<evidence type="ECO:0000256" key="6">
    <source>
        <dbReference type="ARBA" id="ARBA00023242"/>
    </source>
</evidence>
<keyword evidence="10" id="KW-1185">Reference proteome</keyword>
<reference evidence="9" key="1">
    <citation type="journal article" date="2022" name="IScience">
        <title>Evolution of zygomycete secretomes and the origins of terrestrial fungal ecologies.</title>
        <authorList>
            <person name="Chang Y."/>
            <person name="Wang Y."/>
            <person name="Mondo S."/>
            <person name="Ahrendt S."/>
            <person name="Andreopoulos W."/>
            <person name="Barry K."/>
            <person name="Beard J."/>
            <person name="Benny G.L."/>
            <person name="Blankenship S."/>
            <person name="Bonito G."/>
            <person name="Cuomo C."/>
            <person name="Desiro A."/>
            <person name="Gervers K.A."/>
            <person name="Hundley H."/>
            <person name="Kuo A."/>
            <person name="LaButti K."/>
            <person name="Lang B.F."/>
            <person name="Lipzen A."/>
            <person name="O'Donnell K."/>
            <person name="Pangilinan J."/>
            <person name="Reynolds N."/>
            <person name="Sandor L."/>
            <person name="Smith M.E."/>
            <person name="Tsang A."/>
            <person name="Grigoriev I.V."/>
            <person name="Stajich J.E."/>
            <person name="Spatafora J.W."/>
        </authorList>
    </citation>
    <scope>NUCLEOTIDE SEQUENCE</scope>
    <source>
        <strain evidence="9">RSA 2281</strain>
    </source>
</reference>
<evidence type="ECO:0000256" key="7">
    <source>
        <dbReference type="SAM" id="MobiDB-lite"/>
    </source>
</evidence>
<feature type="compositionally biased region" description="Acidic residues" evidence="7">
    <location>
        <begin position="185"/>
        <end position="195"/>
    </location>
</feature>
<evidence type="ECO:0000256" key="3">
    <source>
        <dbReference type="ARBA" id="ARBA00010042"/>
    </source>
</evidence>
<name>A0AAD5KD19_9FUNG</name>
<keyword evidence="5" id="KW-0206">Cytoskeleton</keyword>
<feature type="compositionally biased region" description="Polar residues" evidence="7">
    <location>
        <begin position="79"/>
        <end position="107"/>
    </location>
</feature>
<comment type="caution">
    <text evidence="9">The sequence shown here is derived from an EMBL/GenBank/DDBJ whole genome shotgun (WGS) entry which is preliminary data.</text>
</comment>
<evidence type="ECO:0000256" key="5">
    <source>
        <dbReference type="ARBA" id="ARBA00023212"/>
    </source>
</evidence>
<comment type="subcellular location">
    <subcellularLocation>
        <location evidence="2">Cytoplasm</location>
        <location evidence="2">Cytoskeleton</location>
        <location evidence="2">Spindle</location>
    </subcellularLocation>
    <subcellularLocation>
        <location evidence="1">Nucleus</location>
    </subcellularLocation>
</comment>
<dbReference type="Pfam" id="PF03941">
    <property type="entry name" value="INCENP_ARK-bind"/>
    <property type="match status" value="1"/>
</dbReference>
<keyword evidence="4" id="KW-0963">Cytoplasm</keyword>
<reference evidence="9" key="2">
    <citation type="submission" date="2023-02" db="EMBL/GenBank/DDBJ databases">
        <authorList>
            <consortium name="DOE Joint Genome Institute"/>
            <person name="Mondo S.J."/>
            <person name="Chang Y."/>
            <person name="Wang Y."/>
            <person name="Ahrendt S."/>
            <person name="Andreopoulos W."/>
            <person name="Barry K."/>
            <person name="Beard J."/>
            <person name="Benny G.L."/>
            <person name="Blankenship S."/>
            <person name="Bonito G."/>
            <person name="Cuomo C."/>
            <person name="Desiro A."/>
            <person name="Gervers K.A."/>
            <person name="Hundley H."/>
            <person name="Kuo A."/>
            <person name="LaButti K."/>
            <person name="Lang B.F."/>
            <person name="Lipzen A."/>
            <person name="O'Donnell K."/>
            <person name="Pangilinan J."/>
            <person name="Reynolds N."/>
            <person name="Sandor L."/>
            <person name="Smith M.W."/>
            <person name="Tsang A."/>
            <person name="Grigoriev I.V."/>
            <person name="Stajich J.E."/>
            <person name="Spatafora J.W."/>
        </authorList>
    </citation>
    <scope>NUCLEOTIDE SEQUENCE</scope>
    <source>
        <strain evidence="9">RSA 2281</strain>
    </source>
</reference>
<proteinExistence type="inferred from homology"/>
<dbReference type="Proteomes" id="UP001209540">
    <property type="component" value="Unassembled WGS sequence"/>
</dbReference>
<dbReference type="EMBL" id="JAIXMP010000009">
    <property type="protein sequence ID" value="KAI9268125.1"/>
    <property type="molecule type" value="Genomic_DNA"/>
</dbReference>
<evidence type="ECO:0000313" key="9">
    <source>
        <dbReference type="EMBL" id="KAI9268125.1"/>
    </source>
</evidence>
<dbReference type="GO" id="GO:0005634">
    <property type="term" value="C:nucleus"/>
    <property type="evidence" value="ECO:0007669"/>
    <property type="project" value="UniProtKB-SubCell"/>
</dbReference>
<gene>
    <name evidence="9" type="ORF">BDA99DRAFT_558301</name>
</gene>
<feature type="domain" description="Inner centromere protein ARK-binding" evidence="8">
    <location>
        <begin position="187"/>
        <end position="240"/>
    </location>
</feature>
<comment type="similarity">
    <text evidence="3">Belongs to the INCENP family.</text>
</comment>
<protein>
    <recommendedName>
        <fullName evidence="8">Inner centromere protein ARK-binding domain-containing protein</fullName>
    </recommendedName>
</protein>
<dbReference type="AlphaFoldDB" id="A0AAD5KD19"/>
<dbReference type="InterPro" id="IPR005635">
    <property type="entry name" value="Inner_centromere_prot_ARK-bd"/>
</dbReference>
<organism evidence="9 10">
    <name type="scientific">Phascolomyces articulosus</name>
    <dbReference type="NCBI Taxonomy" id="60185"/>
    <lineage>
        <taxon>Eukaryota</taxon>
        <taxon>Fungi</taxon>
        <taxon>Fungi incertae sedis</taxon>
        <taxon>Mucoromycota</taxon>
        <taxon>Mucoromycotina</taxon>
        <taxon>Mucoromycetes</taxon>
        <taxon>Mucorales</taxon>
        <taxon>Lichtheimiaceae</taxon>
        <taxon>Phascolomyces</taxon>
    </lineage>
</organism>
<feature type="compositionally biased region" description="Polar residues" evidence="7">
    <location>
        <begin position="128"/>
        <end position="162"/>
    </location>
</feature>
<dbReference type="GO" id="GO:0005819">
    <property type="term" value="C:spindle"/>
    <property type="evidence" value="ECO:0007669"/>
    <property type="project" value="UniProtKB-SubCell"/>
</dbReference>
<sequence length="249" mass="28554">MPSDLEEETRKKGNLWAHEQQAKLKQSAREKLHHLEKITNDHLTWFDQHDTIEKLIQSKRPLDATTTASIPPTKRVSNHKNNNAPSPVHTTDRPSMSSHASMKTANEMNEEMEDQVQLVQSQRHHIPRSNNSSTIRHSGSFHRSSNNNFLTQQQQPQHWSTISQNNNKKSSRNSKAKTSSKEEGEEHDSDSDGMDPDLYPTKVPEWAMSPELMEKLKLQKPTDGDKIFGEMIPMEMSVIFGTRKRTQAK</sequence>